<evidence type="ECO:0000256" key="4">
    <source>
        <dbReference type="ARBA" id="ARBA00022692"/>
    </source>
</evidence>
<evidence type="ECO:0000256" key="3">
    <source>
        <dbReference type="ARBA" id="ARBA00022448"/>
    </source>
</evidence>
<evidence type="ECO:0000256" key="2">
    <source>
        <dbReference type="ARBA" id="ARBA00006459"/>
    </source>
</evidence>
<dbReference type="GO" id="GO:0015293">
    <property type="term" value="F:symporter activity"/>
    <property type="evidence" value="ECO:0007669"/>
    <property type="project" value="UniProtKB-KW"/>
</dbReference>
<gene>
    <name evidence="11" type="ORF">BLA29_011919</name>
</gene>
<evidence type="ECO:0000256" key="5">
    <source>
        <dbReference type="ARBA" id="ARBA00022847"/>
    </source>
</evidence>
<dbReference type="OrthoDB" id="6581954at2759"/>
<evidence type="ECO:0000256" key="1">
    <source>
        <dbReference type="ARBA" id="ARBA00004141"/>
    </source>
</evidence>
<feature type="non-terminal residue" evidence="11">
    <location>
        <position position="146"/>
    </location>
</feature>
<dbReference type="GO" id="GO:0035725">
    <property type="term" value="P:sodium ion transmembrane transport"/>
    <property type="evidence" value="ECO:0007669"/>
    <property type="project" value="TreeGrafter"/>
</dbReference>
<evidence type="ECO:0000313" key="11">
    <source>
        <dbReference type="EMBL" id="OTF83530.1"/>
    </source>
</evidence>
<dbReference type="PANTHER" id="PTHR11616">
    <property type="entry name" value="SODIUM/CHLORIDE DEPENDENT TRANSPORTER"/>
    <property type="match status" value="1"/>
</dbReference>
<dbReference type="InterPro" id="IPR037272">
    <property type="entry name" value="SNS_sf"/>
</dbReference>
<evidence type="ECO:0000256" key="8">
    <source>
        <dbReference type="PIRSR" id="PIRSR600175-1"/>
    </source>
</evidence>
<evidence type="ECO:0000256" key="9">
    <source>
        <dbReference type="RuleBase" id="RU003732"/>
    </source>
</evidence>
<dbReference type="GO" id="GO:0046872">
    <property type="term" value="F:metal ion binding"/>
    <property type="evidence" value="ECO:0007669"/>
    <property type="project" value="UniProtKB-KW"/>
</dbReference>
<keyword evidence="3 9" id="KW-0813">Transport</keyword>
<dbReference type="AlphaFoldDB" id="A0A1Y3BRE3"/>
<dbReference type="PROSITE" id="PS00610">
    <property type="entry name" value="NA_NEUROTRAN_SYMP_1"/>
    <property type="match status" value="1"/>
</dbReference>
<comment type="similarity">
    <text evidence="2 9">Belongs to the sodium:neurotransmitter symporter (SNF) (TC 2.A.22) family.</text>
</comment>
<feature type="transmembrane region" description="Helical" evidence="10">
    <location>
        <begin position="91"/>
        <end position="115"/>
    </location>
</feature>
<dbReference type="PANTHER" id="PTHR11616:SF240">
    <property type="entry name" value="BLOATED TUBULES, ISOFORM B-RELATED"/>
    <property type="match status" value="1"/>
</dbReference>
<keyword evidence="7 10" id="KW-0472">Membrane</keyword>
<comment type="subcellular location">
    <subcellularLocation>
        <location evidence="1">Membrane</location>
        <topology evidence="1">Multi-pass membrane protein</topology>
    </subcellularLocation>
</comment>
<sequence>MANDNDEEPVTSQKSDLKKKEWGSYTEFLLASLSYAVGLGNIWRFPYLVYRNGGGAFFVPYFIMLFFVGIPLFVLEFSFGQYMQSSPVKVWIIAPLFTGIGYAMCVMSGLVSIYYNMVIAWAVRYLVTALFYDIDWDSCGHSWNTN</sequence>
<keyword evidence="12" id="KW-1185">Reference proteome</keyword>
<feature type="binding site" evidence="8">
    <location>
        <position position="41"/>
    </location>
    <ligand>
        <name>Na(+)</name>
        <dbReference type="ChEBI" id="CHEBI:29101"/>
        <label>1</label>
    </ligand>
</feature>
<reference evidence="11 12" key="1">
    <citation type="submission" date="2017-03" db="EMBL/GenBank/DDBJ databases">
        <title>Genome Survey of Euroglyphus maynei.</title>
        <authorList>
            <person name="Arlian L.G."/>
            <person name="Morgan M.S."/>
            <person name="Rider S.D."/>
        </authorList>
    </citation>
    <scope>NUCLEOTIDE SEQUENCE [LARGE SCALE GENOMIC DNA]</scope>
    <source>
        <strain evidence="11">Arlian Lab</strain>
        <tissue evidence="11">Whole body</tissue>
    </source>
</reference>
<keyword evidence="6 10" id="KW-1133">Transmembrane helix</keyword>
<proteinExistence type="inferred from homology"/>
<evidence type="ECO:0000313" key="12">
    <source>
        <dbReference type="Proteomes" id="UP000194236"/>
    </source>
</evidence>
<dbReference type="PROSITE" id="PS50267">
    <property type="entry name" value="NA_NEUROTRAN_SYMP_3"/>
    <property type="match status" value="1"/>
</dbReference>
<dbReference type="InterPro" id="IPR000175">
    <property type="entry name" value="Na/ntran_symport"/>
</dbReference>
<feature type="binding site" evidence="8">
    <location>
        <position position="36"/>
    </location>
    <ligand>
        <name>Na(+)</name>
        <dbReference type="ChEBI" id="CHEBI:29101"/>
        <label>1</label>
    </ligand>
</feature>
<evidence type="ECO:0000256" key="10">
    <source>
        <dbReference type="SAM" id="Phobius"/>
    </source>
</evidence>
<keyword evidence="5 9" id="KW-0769">Symport</keyword>
<keyword evidence="8" id="KW-0915">Sodium</keyword>
<keyword evidence="8" id="KW-0479">Metal-binding</keyword>
<protein>
    <recommendedName>
        <fullName evidence="9">Transporter</fullName>
    </recommendedName>
</protein>
<feature type="transmembrane region" description="Helical" evidence="10">
    <location>
        <begin position="28"/>
        <end position="46"/>
    </location>
</feature>
<dbReference type="PRINTS" id="PR00176">
    <property type="entry name" value="NANEUSMPORT"/>
</dbReference>
<dbReference type="EMBL" id="MUJZ01003317">
    <property type="protein sequence ID" value="OTF83530.1"/>
    <property type="molecule type" value="Genomic_DNA"/>
</dbReference>
<dbReference type="Pfam" id="PF00209">
    <property type="entry name" value="SNF"/>
    <property type="match status" value="1"/>
</dbReference>
<feature type="transmembrane region" description="Helical" evidence="10">
    <location>
        <begin position="58"/>
        <end position="79"/>
    </location>
</feature>
<comment type="caution">
    <text evidence="11">The sequence shown here is derived from an EMBL/GenBank/DDBJ whole genome shotgun (WGS) entry which is preliminary data.</text>
</comment>
<organism evidence="11 12">
    <name type="scientific">Euroglyphus maynei</name>
    <name type="common">Mayne's house dust mite</name>
    <dbReference type="NCBI Taxonomy" id="6958"/>
    <lineage>
        <taxon>Eukaryota</taxon>
        <taxon>Metazoa</taxon>
        <taxon>Ecdysozoa</taxon>
        <taxon>Arthropoda</taxon>
        <taxon>Chelicerata</taxon>
        <taxon>Arachnida</taxon>
        <taxon>Acari</taxon>
        <taxon>Acariformes</taxon>
        <taxon>Sarcoptiformes</taxon>
        <taxon>Astigmata</taxon>
        <taxon>Psoroptidia</taxon>
        <taxon>Analgoidea</taxon>
        <taxon>Pyroglyphidae</taxon>
        <taxon>Pyroglyphinae</taxon>
        <taxon>Euroglyphus</taxon>
    </lineage>
</organism>
<name>A0A1Y3BRE3_EURMA</name>
<evidence type="ECO:0000256" key="6">
    <source>
        <dbReference type="ARBA" id="ARBA00022989"/>
    </source>
</evidence>
<evidence type="ECO:0000256" key="7">
    <source>
        <dbReference type="ARBA" id="ARBA00023136"/>
    </source>
</evidence>
<feature type="binding site" evidence="8">
    <location>
        <position position="37"/>
    </location>
    <ligand>
        <name>Na(+)</name>
        <dbReference type="ChEBI" id="CHEBI:29101"/>
        <label>1</label>
    </ligand>
</feature>
<keyword evidence="4 9" id="KW-0812">Transmembrane</keyword>
<dbReference type="SUPFAM" id="SSF161070">
    <property type="entry name" value="SNF-like"/>
    <property type="match status" value="1"/>
</dbReference>
<dbReference type="Proteomes" id="UP000194236">
    <property type="component" value="Unassembled WGS sequence"/>
</dbReference>
<accession>A0A1Y3BRE3</accession>
<dbReference type="GO" id="GO:0005886">
    <property type="term" value="C:plasma membrane"/>
    <property type="evidence" value="ECO:0007669"/>
    <property type="project" value="TreeGrafter"/>
</dbReference>